<dbReference type="EMBL" id="CP112998">
    <property type="protein sequence ID" value="WAC13212.1"/>
    <property type="molecule type" value="Genomic_DNA"/>
</dbReference>
<dbReference type="Pfam" id="PF13007">
    <property type="entry name" value="LZ_Tnp_IS66"/>
    <property type="match status" value="1"/>
</dbReference>
<feature type="compositionally biased region" description="Basic and acidic residues" evidence="2">
    <location>
        <begin position="87"/>
        <end position="97"/>
    </location>
</feature>
<dbReference type="PANTHER" id="PTHR33678:SF1">
    <property type="entry name" value="BLL1576 PROTEIN"/>
    <property type="match status" value="1"/>
</dbReference>
<dbReference type="InterPro" id="IPR004291">
    <property type="entry name" value="Transposase_IS66_central"/>
</dbReference>
<dbReference type="NCBIfam" id="NF033517">
    <property type="entry name" value="transpos_IS66"/>
    <property type="match status" value="1"/>
</dbReference>
<evidence type="ECO:0000259" key="3">
    <source>
        <dbReference type="Pfam" id="PF03050"/>
    </source>
</evidence>
<sequence>MSRTELIALIGQKDALIEQKDATIQQKDASIQQKERQIAKLQRMLFGQKRERFEQSPIQLPLDFGEQLSEQEIKELAELINTKALAHKGDQAKEPRQPHPGRSPLPKHLPVEEIIIEPAEDTTGMVLMGQEVSDSLQYVPSRFYIQRIIRPKYIKAAQSIDQASGFAIAALPQSGFGKCMAGASLIAQILIDKFWDHLPLYRQQQRFKREGIDIAASTIDHWVKLGMQRLELLYEYQKGLVLHSPYLQVDETVIKVLDHQNKSGNRGAGRAHQGYFWAYHDPVGKQTFFKYEPTRAGAYPSAMLKDFTGYLQTDGYGGYGAISQKENIVHLACWAHTRRYVKKNNMQS</sequence>
<feature type="coiled-coil region" evidence="1">
    <location>
        <begin position="17"/>
        <end position="51"/>
    </location>
</feature>
<feature type="region of interest" description="Disordered" evidence="2">
    <location>
        <begin position="87"/>
        <end position="107"/>
    </location>
</feature>
<proteinExistence type="predicted"/>
<dbReference type="InterPro" id="IPR024463">
    <property type="entry name" value="Transposase_TnpC_homeodom"/>
</dbReference>
<evidence type="ECO:0000313" key="5">
    <source>
        <dbReference type="EMBL" id="WAC13212.1"/>
    </source>
</evidence>
<dbReference type="Pfam" id="PF03050">
    <property type="entry name" value="DDE_Tnp_IS66"/>
    <property type="match status" value="1"/>
</dbReference>
<dbReference type="InterPro" id="IPR052344">
    <property type="entry name" value="Transposase-related"/>
</dbReference>
<dbReference type="AlphaFoldDB" id="A0A9E8NF91"/>
<name>A0A9E8NF91_9BACT</name>
<reference evidence="5" key="1">
    <citation type="submission" date="2022-11" db="EMBL/GenBank/DDBJ databases">
        <title>Dyadobacter pollutisoli sp. nov., isolated from plastic dumped soil.</title>
        <authorList>
            <person name="Kim J.M."/>
            <person name="Kim K.R."/>
            <person name="Lee J.K."/>
            <person name="Hao L."/>
            <person name="Jeon C.O."/>
        </authorList>
    </citation>
    <scope>NUCLEOTIDE SEQUENCE</scope>
    <source>
        <strain evidence="5">U1</strain>
    </source>
</reference>
<dbReference type="PANTHER" id="PTHR33678">
    <property type="entry name" value="BLL1576 PROTEIN"/>
    <property type="match status" value="1"/>
</dbReference>
<keyword evidence="1" id="KW-0175">Coiled coil</keyword>
<evidence type="ECO:0000256" key="2">
    <source>
        <dbReference type="SAM" id="MobiDB-lite"/>
    </source>
</evidence>
<gene>
    <name evidence="5" type="ORF">ON006_04450</name>
</gene>
<evidence type="ECO:0000256" key="1">
    <source>
        <dbReference type="SAM" id="Coils"/>
    </source>
</evidence>
<dbReference type="RefSeq" id="WP_244824975.1">
    <property type="nucleotide sequence ID" value="NZ_CP112998.1"/>
</dbReference>
<protein>
    <submittedName>
        <fullName evidence="5">IS66 family transposase</fullName>
    </submittedName>
</protein>
<evidence type="ECO:0000259" key="4">
    <source>
        <dbReference type="Pfam" id="PF13007"/>
    </source>
</evidence>
<organism evidence="5 6">
    <name type="scientific">Dyadobacter pollutisoli</name>
    <dbReference type="NCBI Taxonomy" id="2910158"/>
    <lineage>
        <taxon>Bacteria</taxon>
        <taxon>Pseudomonadati</taxon>
        <taxon>Bacteroidota</taxon>
        <taxon>Cytophagia</taxon>
        <taxon>Cytophagales</taxon>
        <taxon>Spirosomataceae</taxon>
        <taxon>Dyadobacter</taxon>
    </lineage>
</organism>
<dbReference type="KEGG" id="dpf:ON006_04450"/>
<feature type="domain" description="Transposase TnpC homeodomain" evidence="4">
    <location>
        <begin position="35"/>
        <end position="114"/>
    </location>
</feature>
<dbReference type="Proteomes" id="UP001164653">
    <property type="component" value="Chromosome"/>
</dbReference>
<feature type="domain" description="Transposase IS66 central" evidence="3">
    <location>
        <begin position="178"/>
        <end position="343"/>
    </location>
</feature>
<accession>A0A9E8NF91</accession>
<keyword evidence="6" id="KW-1185">Reference proteome</keyword>
<evidence type="ECO:0000313" key="6">
    <source>
        <dbReference type="Proteomes" id="UP001164653"/>
    </source>
</evidence>